<evidence type="ECO:0000313" key="4">
    <source>
        <dbReference type="Proteomes" id="UP000770785"/>
    </source>
</evidence>
<dbReference type="Proteomes" id="UP000770785">
    <property type="component" value="Unassembled WGS sequence"/>
</dbReference>
<reference evidence="3 4" key="1">
    <citation type="submission" date="2020-03" db="EMBL/GenBank/DDBJ databases">
        <title>Genomic Encyclopedia of Type Strains, Phase IV (KMG-IV): sequencing the most valuable type-strain genomes for metagenomic binning, comparative biology and taxonomic classification.</title>
        <authorList>
            <person name="Goeker M."/>
        </authorList>
    </citation>
    <scope>NUCLEOTIDE SEQUENCE [LARGE SCALE GENOMIC DNA]</scope>
    <source>
        <strain evidence="3 4">DSM 105096</strain>
    </source>
</reference>
<feature type="region of interest" description="Disordered" evidence="1">
    <location>
        <begin position="192"/>
        <end position="261"/>
    </location>
</feature>
<accession>A0ABX0XDC8</accession>
<evidence type="ECO:0000256" key="1">
    <source>
        <dbReference type="SAM" id="MobiDB-lite"/>
    </source>
</evidence>
<proteinExistence type="predicted"/>
<feature type="compositionally biased region" description="Low complexity" evidence="1">
    <location>
        <begin position="245"/>
        <end position="261"/>
    </location>
</feature>
<gene>
    <name evidence="3" type="ORF">GGR27_002769</name>
</gene>
<keyword evidence="4" id="KW-1185">Reference proteome</keyword>
<dbReference type="SUPFAM" id="SSF47090">
    <property type="entry name" value="PGBD-like"/>
    <property type="match status" value="1"/>
</dbReference>
<dbReference type="EMBL" id="JAATJH010000004">
    <property type="protein sequence ID" value="NJC27256.1"/>
    <property type="molecule type" value="Genomic_DNA"/>
</dbReference>
<name>A0ABX0XDC8_9BACT</name>
<feature type="compositionally biased region" description="Polar residues" evidence="1">
    <location>
        <begin position="200"/>
        <end position="231"/>
    </location>
</feature>
<feature type="signal peptide" evidence="2">
    <location>
        <begin position="1"/>
        <end position="24"/>
    </location>
</feature>
<dbReference type="Gene3D" id="1.10.101.10">
    <property type="entry name" value="PGBD-like superfamily/PGBD"/>
    <property type="match status" value="1"/>
</dbReference>
<evidence type="ECO:0000313" key="3">
    <source>
        <dbReference type="EMBL" id="NJC27256.1"/>
    </source>
</evidence>
<evidence type="ECO:0008006" key="5">
    <source>
        <dbReference type="Google" id="ProtNLM"/>
    </source>
</evidence>
<comment type="caution">
    <text evidence="3">The sequence shown here is derived from an EMBL/GenBank/DDBJ whole genome shotgun (WGS) entry which is preliminary data.</text>
</comment>
<protein>
    <recommendedName>
        <fullName evidence="5">SPOR domain-containing protein</fullName>
    </recommendedName>
</protein>
<organism evidence="3 4">
    <name type="scientific">Neolewinella antarctica</name>
    <dbReference type="NCBI Taxonomy" id="442734"/>
    <lineage>
        <taxon>Bacteria</taxon>
        <taxon>Pseudomonadati</taxon>
        <taxon>Bacteroidota</taxon>
        <taxon>Saprospiria</taxon>
        <taxon>Saprospirales</taxon>
        <taxon>Lewinellaceae</taxon>
        <taxon>Neolewinella</taxon>
    </lineage>
</organism>
<sequence>MTHALLPRTLAFLCLTFLTGQLFSQDAYTVRAGVFRDVRSADFAEIGNLGYLYNLEVSPNESEVYVGQFTDQAKAVAIADQLNELGFRNARVLNLPEGAGQTQTFIQFAFQAANKPTPWKKYEPIGSLHVQSLDGNLKILTGPYDNAAEAKANLAVVKKAGYGDAFIKQVSSLRAIPVEAFETGLKKPFISIPAGEPARTSGSASTNTPGDSQNTVTPTAAGTPTKLTGTAATLGEASPSTYTKVPTAPSPTSIAPATAPTPVVSTAQKTTSTLVASTTLPAAAAGAELPKLDGATKRHSVAELQETLKLKGYYTGAIDGLYGPGTTAAYTKAWNELPEIRKYRLLSSAAFAPADAQRNAVSQWPEVSVMLTIVEDLAAGNTNVERARLLAQQRAPLFAATEKLKDAPRNATTKWAETVWANLNDWATEDPLHAQIVTAYRVSYHQSQARLEQHYANKGLGNIEARDLAIAMMENLNGAQLDRFL</sequence>
<dbReference type="InterPro" id="IPR036366">
    <property type="entry name" value="PGBDSf"/>
</dbReference>
<keyword evidence="2" id="KW-0732">Signal</keyword>
<dbReference type="InterPro" id="IPR036365">
    <property type="entry name" value="PGBD-like_sf"/>
</dbReference>
<evidence type="ECO:0000256" key="2">
    <source>
        <dbReference type="SAM" id="SignalP"/>
    </source>
</evidence>
<feature type="chain" id="PRO_5046403536" description="SPOR domain-containing protein" evidence="2">
    <location>
        <begin position="25"/>
        <end position="485"/>
    </location>
</feature>
<dbReference type="RefSeq" id="WP_168038171.1">
    <property type="nucleotide sequence ID" value="NZ_JAATJH010000004.1"/>
</dbReference>